<dbReference type="RefSeq" id="WP_170036633.1">
    <property type="nucleotide sequence ID" value="NZ_JABDTL010000002.1"/>
</dbReference>
<sequence>MASALSVLAGPDALRILRERGLRPEDVDVVPGASGGPKWLVLAGLDRFLFGEFFRVPRQRPLHLIGSSIGSWRMACLAQHDPLAALARGHEAYIEQRYEARPTPPEVSEVSSRVLNDLLGPAGEDEILAHPWARLHVITSQTRGAAASERAWVQSAALAAAAAGNLVSRRSLALHMRRVIFHSAGDTSPFRELADFPTLHLPLSRKNLRPALLASASIPLVLAGVRIPGAQGMHRDGGVIDYHPHFSFGPGEGLVLYPHFYPHLVPGWFDKSLPWRRARGINFRRAVVLAPSPAFVASLPGGRIPDRNDFYRMTDSERIQAWRTVLHLSERVADELRERMAAGTLADAAAPI</sequence>
<comment type="caution">
    <text evidence="1">The sequence shown here is derived from an EMBL/GenBank/DDBJ whole genome shotgun (WGS) entry which is preliminary data.</text>
</comment>
<keyword evidence="2" id="KW-1185">Reference proteome</keyword>
<dbReference type="SUPFAM" id="SSF52151">
    <property type="entry name" value="FabD/lysophospholipase-like"/>
    <property type="match status" value="1"/>
</dbReference>
<accession>A0A841H0D2</accession>
<dbReference type="EMBL" id="JACHIA010000008">
    <property type="protein sequence ID" value="MBB6071463.1"/>
    <property type="molecule type" value="Genomic_DNA"/>
</dbReference>
<protein>
    <recommendedName>
        <fullName evidence="3">Patatin-like phospholipase family protein</fullName>
    </recommendedName>
</protein>
<dbReference type="InterPro" id="IPR016035">
    <property type="entry name" value="Acyl_Trfase/lysoPLipase"/>
</dbReference>
<dbReference type="AlphaFoldDB" id="A0A841H0D2"/>
<organism evidence="1 2">
    <name type="scientific">Longimicrobium terrae</name>
    <dbReference type="NCBI Taxonomy" id="1639882"/>
    <lineage>
        <taxon>Bacteria</taxon>
        <taxon>Pseudomonadati</taxon>
        <taxon>Gemmatimonadota</taxon>
        <taxon>Longimicrobiia</taxon>
        <taxon>Longimicrobiales</taxon>
        <taxon>Longimicrobiaceae</taxon>
        <taxon>Longimicrobium</taxon>
    </lineage>
</organism>
<dbReference type="Proteomes" id="UP000582837">
    <property type="component" value="Unassembled WGS sequence"/>
</dbReference>
<evidence type="ECO:0000313" key="1">
    <source>
        <dbReference type="EMBL" id="MBB6071463.1"/>
    </source>
</evidence>
<gene>
    <name evidence="1" type="ORF">HNQ61_003087</name>
</gene>
<evidence type="ECO:0008006" key="3">
    <source>
        <dbReference type="Google" id="ProtNLM"/>
    </source>
</evidence>
<proteinExistence type="predicted"/>
<evidence type="ECO:0000313" key="2">
    <source>
        <dbReference type="Proteomes" id="UP000582837"/>
    </source>
</evidence>
<name>A0A841H0D2_9BACT</name>
<reference evidence="1 2" key="1">
    <citation type="submission" date="2020-08" db="EMBL/GenBank/DDBJ databases">
        <title>Genomic Encyclopedia of Type Strains, Phase IV (KMG-IV): sequencing the most valuable type-strain genomes for metagenomic binning, comparative biology and taxonomic classification.</title>
        <authorList>
            <person name="Goeker M."/>
        </authorList>
    </citation>
    <scope>NUCLEOTIDE SEQUENCE [LARGE SCALE GENOMIC DNA]</scope>
    <source>
        <strain evidence="1 2">DSM 29007</strain>
    </source>
</reference>